<keyword evidence="2" id="KW-1185">Reference proteome</keyword>
<dbReference type="EMBL" id="SOML01000016">
    <property type="protein sequence ID" value="TFD92772.1"/>
    <property type="molecule type" value="Genomic_DNA"/>
</dbReference>
<proteinExistence type="predicted"/>
<dbReference type="AlphaFoldDB" id="A0A4Y8KV06"/>
<dbReference type="RefSeq" id="WP_134437459.1">
    <property type="nucleotide sequence ID" value="NZ_SOML01000016.1"/>
</dbReference>
<comment type="caution">
    <text evidence="1">The sequence shown here is derived from an EMBL/GenBank/DDBJ whole genome shotgun (WGS) entry which is preliminary data.</text>
</comment>
<protein>
    <submittedName>
        <fullName evidence="1">Uncharacterized protein</fullName>
    </submittedName>
</protein>
<organism evidence="1 2">
    <name type="scientific">Dysgonomonas capnocytophagoides</name>
    <dbReference type="NCBI Taxonomy" id="45254"/>
    <lineage>
        <taxon>Bacteria</taxon>
        <taxon>Pseudomonadati</taxon>
        <taxon>Bacteroidota</taxon>
        <taxon>Bacteroidia</taxon>
        <taxon>Bacteroidales</taxon>
        <taxon>Dysgonomonadaceae</taxon>
        <taxon>Dysgonomonas</taxon>
    </lineage>
</organism>
<evidence type="ECO:0000313" key="2">
    <source>
        <dbReference type="Proteomes" id="UP000297861"/>
    </source>
</evidence>
<accession>A0A4Y8KV06</accession>
<evidence type="ECO:0000313" key="1">
    <source>
        <dbReference type="EMBL" id="TFD92772.1"/>
    </source>
</evidence>
<sequence length="72" mass="8339">MIFVVQTLERDAYNELCVFHRDENRIEADSWNEAESCLKQKQLSSSATVYGVLCDEIIITDDELLDIMLNIK</sequence>
<gene>
    <name evidence="1" type="ORF">E2605_18175</name>
</gene>
<name>A0A4Y8KV06_9BACT</name>
<reference evidence="1 2" key="1">
    <citation type="submission" date="2019-03" db="EMBL/GenBank/DDBJ databases">
        <title>San Antonio Military Medical Center submission to MRSN (WRAIR), pending publication.</title>
        <authorList>
            <person name="Blyth D.M."/>
            <person name="Mccarthy S.L."/>
            <person name="Schall S.E."/>
            <person name="Stam J.A."/>
            <person name="Ong A.C."/>
            <person name="Mcgann P.T."/>
        </authorList>
    </citation>
    <scope>NUCLEOTIDE SEQUENCE [LARGE SCALE GENOMIC DNA]</scope>
    <source>
        <strain evidence="1 2">MRSN571793</strain>
    </source>
</reference>
<dbReference type="Proteomes" id="UP000297861">
    <property type="component" value="Unassembled WGS sequence"/>
</dbReference>